<proteinExistence type="predicted"/>
<sequence length="59" mass="6391">MAKKFKGENTKVAAAKEKKAAVQAVKDSKKRADQEAKDSAAWAVGSKSNDKKAEQEAKR</sequence>
<protein>
    <submittedName>
        <fullName evidence="1">Uncharacterized protein</fullName>
    </submittedName>
</protein>
<feature type="non-terminal residue" evidence="1">
    <location>
        <position position="59"/>
    </location>
</feature>
<organism evidence="1 2">
    <name type="scientific">Linderina macrospora</name>
    <dbReference type="NCBI Taxonomy" id="4868"/>
    <lineage>
        <taxon>Eukaryota</taxon>
        <taxon>Fungi</taxon>
        <taxon>Fungi incertae sedis</taxon>
        <taxon>Zoopagomycota</taxon>
        <taxon>Kickxellomycotina</taxon>
        <taxon>Kickxellomycetes</taxon>
        <taxon>Kickxellales</taxon>
        <taxon>Kickxellaceae</taxon>
        <taxon>Linderina</taxon>
    </lineage>
</organism>
<keyword evidence="2" id="KW-1185">Reference proteome</keyword>
<evidence type="ECO:0000313" key="2">
    <source>
        <dbReference type="Proteomes" id="UP001150603"/>
    </source>
</evidence>
<dbReference type="Proteomes" id="UP001150603">
    <property type="component" value="Unassembled WGS sequence"/>
</dbReference>
<reference evidence="1" key="1">
    <citation type="submission" date="2022-07" db="EMBL/GenBank/DDBJ databases">
        <title>Phylogenomic reconstructions and comparative analyses of Kickxellomycotina fungi.</title>
        <authorList>
            <person name="Reynolds N.K."/>
            <person name="Stajich J.E."/>
            <person name="Barry K."/>
            <person name="Grigoriev I.V."/>
            <person name="Crous P."/>
            <person name="Smith M.E."/>
        </authorList>
    </citation>
    <scope>NUCLEOTIDE SEQUENCE</scope>
    <source>
        <strain evidence="1">NRRL 5244</strain>
    </source>
</reference>
<name>A0ACC1IZ82_9FUNG</name>
<accession>A0ACC1IZ82</accession>
<gene>
    <name evidence="1" type="ORF">FBU59_006713</name>
</gene>
<evidence type="ECO:0000313" key="1">
    <source>
        <dbReference type="EMBL" id="KAJ1931428.1"/>
    </source>
</evidence>
<comment type="caution">
    <text evidence="1">The sequence shown here is derived from an EMBL/GenBank/DDBJ whole genome shotgun (WGS) entry which is preliminary data.</text>
</comment>
<dbReference type="EMBL" id="JANBPW010006009">
    <property type="protein sequence ID" value="KAJ1931428.1"/>
    <property type="molecule type" value="Genomic_DNA"/>
</dbReference>